<dbReference type="InterPro" id="IPR036852">
    <property type="entry name" value="Peptidase_S8/S53_dom_sf"/>
</dbReference>
<dbReference type="PROSITE" id="PS51892">
    <property type="entry name" value="SUBTILASE"/>
    <property type="match status" value="1"/>
</dbReference>
<evidence type="ECO:0000313" key="4">
    <source>
        <dbReference type="EMBL" id="KAF2006072.1"/>
    </source>
</evidence>
<reference evidence="4" key="1">
    <citation type="journal article" date="2020" name="Stud. Mycol.">
        <title>101 Dothideomycetes genomes: a test case for predicting lifestyles and emergence of pathogens.</title>
        <authorList>
            <person name="Haridas S."/>
            <person name="Albert R."/>
            <person name="Binder M."/>
            <person name="Bloem J."/>
            <person name="Labutti K."/>
            <person name="Salamov A."/>
            <person name="Andreopoulos B."/>
            <person name="Baker S."/>
            <person name="Barry K."/>
            <person name="Bills G."/>
            <person name="Bluhm B."/>
            <person name="Cannon C."/>
            <person name="Castanera R."/>
            <person name="Culley D."/>
            <person name="Daum C."/>
            <person name="Ezra D."/>
            <person name="Gonzalez J."/>
            <person name="Henrissat B."/>
            <person name="Kuo A."/>
            <person name="Liang C."/>
            <person name="Lipzen A."/>
            <person name="Lutzoni F."/>
            <person name="Magnuson J."/>
            <person name="Mondo S."/>
            <person name="Nolan M."/>
            <person name="Ohm R."/>
            <person name="Pangilinan J."/>
            <person name="Park H.-J."/>
            <person name="Ramirez L."/>
            <person name="Alfaro M."/>
            <person name="Sun H."/>
            <person name="Tritt A."/>
            <person name="Yoshinaga Y."/>
            <person name="Zwiers L.-H."/>
            <person name="Turgeon B."/>
            <person name="Goodwin S."/>
            <person name="Spatafora J."/>
            <person name="Crous P."/>
            <person name="Grigoriev I."/>
        </authorList>
    </citation>
    <scope>NUCLEOTIDE SEQUENCE</scope>
    <source>
        <strain evidence="4">CBS 123094</strain>
    </source>
</reference>
<dbReference type="PRINTS" id="PR00723">
    <property type="entry name" value="SUBTILISIN"/>
</dbReference>
<feature type="active site" description="Charge relay system" evidence="1">
    <location>
        <position position="394"/>
    </location>
</feature>
<dbReference type="SUPFAM" id="SSF52743">
    <property type="entry name" value="Subtilisin-like"/>
    <property type="match status" value="1"/>
</dbReference>
<evidence type="ECO:0000256" key="2">
    <source>
        <dbReference type="SAM" id="MobiDB-lite"/>
    </source>
</evidence>
<feature type="signal peptide" evidence="3">
    <location>
        <begin position="1"/>
        <end position="17"/>
    </location>
</feature>
<dbReference type="Proteomes" id="UP000799779">
    <property type="component" value="Unassembled WGS sequence"/>
</dbReference>
<sequence length="684" mass="71979">MLFFQFLALPAVALALGKKPTTPQKPPPLPGKQSSVVKPKPVAATSSKAVFQSSSAVPSSAVPSLSSSRIIEVTTSSSATASKSSSASGGSSVTKPMPSSSASSQSISSSGSSWSSSSSSLSSYSSSSSGSSLSASSSSASTSSASSSSSSANAAATTICVVYPKKGTDNVAVKRVDSTLSSLAAANAKPTPAPTPVKGVPGKASNSKRATPAKPSASPSSSTQKMIQGDKNGLFKSDSGKYGLNFWRLGLTAVQMVELKKNKDIGYIAAAACGSKCFDPSAEIGVQENAGDDMTYLSWGNQQRGISEYQDRYFYDTSAGKDSTIYLIDTGANLDHPEFTTRIKKDKISVSGGKSAAQRARWLYTGMISPRLSTEDMRPHAFDFTPGDNAPKWHGTCMLSRMVGWRYGVAKRANTVIVKVPFVATPEEYLHGVYMVLQDVLATGAQKKVLNLSWYYYAHSHGIHQAWIDALYNNIKALHDLGVTIIAGSGNEGLSEVNGYPAVFASDAMGPMKLQNMIVVGAINPSTFERWLDIPGRSGSNVDIRWNNNILPHVYAPGTRANTFCADGMLGLPASHLYRGTVGTSPATAAVSGLAAYLAALHNLNSADIKARILDSAWVRNPSSPMGQAILTVWNGVTDAQLSTGSCVIMKRSFWGLGPRAEASGMCLAAPKKRHARDMPSVKW</sequence>
<feature type="compositionally biased region" description="Low complexity" evidence="2">
    <location>
        <begin position="185"/>
        <end position="223"/>
    </location>
</feature>
<evidence type="ECO:0000256" key="3">
    <source>
        <dbReference type="SAM" id="SignalP"/>
    </source>
</evidence>
<comment type="similarity">
    <text evidence="1">Belongs to the peptidase S8 family.</text>
</comment>
<dbReference type="InterPro" id="IPR015500">
    <property type="entry name" value="Peptidase_S8_subtilisin-rel"/>
</dbReference>
<keyword evidence="3" id="KW-0732">Signal</keyword>
<dbReference type="OrthoDB" id="3650499at2759"/>
<name>A0A6A5WWH0_9PLEO</name>
<keyword evidence="5" id="KW-1185">Reference proteome</keyword>
<dbReference type="EMBL" id="ML977561">
    <property type="protein sequence ID" value="KAF2006072.1"/>
    <property type="molecule type" value="Genomic_DNA"/>
</dbReference>
<evidence type="ECO:0000313" key="5">
    <source>
        <dbReference type="Proteomes" id="UP000799779"/>
    </source>
</evidence>
<feature type="active site" description="Charge relay system" evidence="1">
    <location>
        <position position="585"/>
    </location>
</feature>
<keyword evidence="1" id="KW-0720">Serine protease</keyword>
<evidence type="ECO:0000256" key="1">
    <source>
        <dbReference type="PROSITE-ProRule" id="PRU01240"/>
    </source>
</evidence>
<accession>A0A6A5WWH0</accession>
<keyword evidence="1" id="KW-0645">Protease</keyword>
<keyword evidence="1" id="KW-0378">Hydrolase</keyword>
<proteinExistence type="inferred from homology"/>
<dbReference type="AlphaFoldDB" id="A0A6A5WWH0"/>
<dbReference type="Gene3D" id="3.40.50.200">
    <property type="entry name" value="Peptidase S8/S53 domain"/>
    <property type="match status" value="1"/>
</dbReference>
<protein>
    <submittedName>
        <fullName evidence="4">Subtilisin-like protein</fullName>
    </submittedName>
</protein>
<feature type="active site" description="Charge relay system" evidence="1">
    <location>
        <position position="329"/>
    </location>
</feature>
<gene>
    <name evidence="4" type="ORF">P154DRAFT_518282</name>
</gene>
<feature type="region of interest" description="Disordered" evidence="2">
    <location>
        <begin position="185"/>
        <end position="230"/>
    </location>
</feature>
<dbReference type="GO" id="GO:0004252">
    <property type="term" value="F:serine-type endopeptidase activity"/>
    <property type="evidence" value="ECO:0007669"/>
    <property type="project" value="UniProtKB-UniRule"/>
</dbReference>
<feature type="chain" id="PRO_5025488085" evidence="3">
    <location>
        <begin position="18"/>
        <end position="684"/>
    </location>
</feature>
<feature type="region of interest" description="Disordered" evidence="2">
    <location>
        <begin position="18"/>
        <end position="149"/>
    </location>
</feature>
<dbReference type="GO" id="GO:0006508">
    <property type="term" value="P:proteolysis"/>
    <property type="evidence" value="ECO:0007669"/>
    <property type="project" value="UniProtKB-KW"/>
</dbReference>
<organism evidence="4 5">
    <name type="scientific">Amniculicola lignicola CBS 123094</name>
    <dbReference type="NCBI Taxonomy" id="1392246"/>
    <lineage>
        <taxon>Eukaryota</taxon>
        <taxon>Fungi</taxon>
        <taxon>Dikarya</taxon>
        <taxon>Ascomycota</taxon>
        <taxon>Pezizomycotina</taxon>
        <taxon>Dothideomycetes</taxon>
        <taxon>Pleosporomycetidae</taxon>
        <taxon>Pleosporales</taxon>
        <taxon>Amniculicolaceae</taxon>
        <taxon>Amniculicola</taxon>
    </lineage>
</organism>
<feature type="compositionally biased region" description="Low complexity" evidence="2">
    <location>
        <begin position="53"/>
        <end position="149"/>
    </location>
</feature>